<proteinExistence type="predicted"/>
<protein>
    <submittedName>
        <fullName evidence="1">N-acetylglucosaminyl deacetylase, LmbE family</fullName>
    </submittedName>
</protein>
<dbReference type="SUPFAM" id="SSF102588">
    <property type="entry name" value="LmbE-like"/>
    <property type="match status" value="1"/>
</dbReference>
<dbReference type="OrthoDB" id="9790023at2"/>
<dbReference type="Pfam" id="PF02585">
    <property type="entry name" value="PIG-L"/>
    <property type="match status" value="1"/>
</dbReference>
<dbReference type="EMBL" id="FRAU01000002">
    <property type="protein sequence ID" value="SHK32129.1"/>
    <property type="molecule type" value="Genomic_DNA"/>
</dbReference>
<dbReference type="PANTHER" id="PTHR12993">
    <property type="entry name" value="N-ACETYLGLUCOSAMINYL-PHOSPHATIDYLINOSITOL DE-N-ACETYLASE-RELATED"/>
    <property type="match status" value="1"/>
</dbReference>
<evidence type="ECO:0000313" key="2">
    <source>
        <dbReference type="Proteomes" id="UP000185812"/>
    </source>
</evidence>
<reference evidence="2" key="1">
    <citation type="submission" date="2016-11" db="EMBL/GenBank/DDBJ databases">
        <authorList>
            <person name="Varghese N."/>
            <person name="Submissions S."/>
        </authorList>
    </citation>
    <scope>NUCLEOTIDE SEQUENCE [LARGE SCALE GENOMIC DNA]</scope>
    <source>
        <strain evidence="2">DSM 22212</strain>
    </source>
</reference>
<dbReference type="InterPro" id="IPR003737">
    <property type="entry name" value="GlcNAc_PI_deacetylase-related"/>
</dbReference>
<name>A0A1M6RI58_9BACT</name>
<dbReference type="GO" id="GO:0016811">
    <property type="term" value="F:hydrolase activity, acting on carbon-nitrogen (but not peptide) bonds, in linear amides"/>
    <property type="evidence" value="ECO:0007669"/>
    <property type="project" value="TreeGrafter"/>
</dbReference>
<accession>A0A1M6RI58</accession>
<dbReference type="Proteomes" id="UP000185812">
    <property type="component" value="Unassembled WGS sequence"/>
</dbReference>
<evidence type="ECO:0000313" key="1">
    <source>
        <dbReference type="EMBL" id="SHK32129.1"/>
    </source>
</evidence>
<sequence length="246" mass="27533">MATLLYIFPHPDDECFGPAPAIARQRREGHAVHLLTLTRGEATRQRHHHGYTKAEMGQVRFEEMQCVAEVLGLSSLEVLDFPDGGLAELDPRMLEEVVAQAIERHRPEVVVTYPVHGISGHPDHLVTHAAVKRVFCALRERLPFLRRLAFFTLPEGLIEKPPHLRTSPRAQIDACVSFAPEDLEKAAAALACYRTYQQVIEQNRPLASVTEGVCFELFQEAFDPPLEDLTAQLPVLENTAHNAPII</sequence>
<gene>
    <name evidence="1" type="ORF">SAMN04488087_0857</name>
</gene>
<organism evidence="1 2">
    <name type="scientific">Rhodothermus profundi</name>
    <dbReference type="NCBI Taxonomy" id="633813"/>
    <lineage>
        <taxon>Bacteria</taxon>
        <taxon>Pseudomonadati</taxon>
        <taxon>Rhodothermota</taxon>
        <taxon>Rhodothermia</taxon>
        <taxon>Rhodothermales</taxon>
        <taxon>Rhodothermaceae</taxon>
        <taxon>Rhodothermus</taxon>
    </lineage>
</organism>
<dbReference type="PANTHER" id="PTHR12993:SF11">
    <property type="entry name" value="N-ACETYLGLUCOSAMINYL-PHOSPHATIDYLINOSITOL DE-N-ACETYLASE"/>
    <property type="match status" value="1"/>
</dbReference>
<dbReference type="AlphaFoldDB" id="A0A1M6RI58"/>
<dbReference type="Gene3D" id="3.40.50.10320">
    <property type="entry name" value="LmbE-like"/>
    <property type="match status" value="1"/>
</dbReference>
<dbReference type="RefSeq" id="WP_072714726.1">
    <property type="nucleotide sequence ID" value="NZ_FRAU01000002.1"/>
</dbReference>
<keyword evidence="2" id="KW-1185">Reference proteome</keyword>
<dbReference type="STRING" id="633813.SAMN04488087_0857"/>
<dbReference type="InterPro" id="IPR024078">
    <property type="entry name" value="LmbE-like_dom_sf"/>
</dbReference>